<dbReference type="FunFam" id="3.80.10.10:FF:000200">
    <property type="entry name" value="Outer arm dynein light chain 1 protein"/>
    <property type="match status" value="1"/>
</dbReference>
<gene>
    <name evidence="5" type="ORF">Zm00014a_021985</name>
</gene>
<feature type="compositionally biased region" description="Polar residues" evidence="3">
    <location>
        <begin position="574"/>
        <end position="585"/>
    </location>
</feature>
<dbReference type="KEGG" id="zma:100191600"/>
<dbReference type="HOGENOM" id="CLU_028511_1_0_1"/>
<dbReference type="Proteomes" id="UP000251960">
    <property type="component" value="Chromosome 1"/>
</dbReference>
<sequence length="605" mass="65209">MAKLSCFPALLPGKRKKKTRKITDAIKASGNECPKVKPVEVELIDPTLGAGVVQDVVPAELSVPVEDRNNKEAADQLVLVKESDLSDFDFSFHAAMKPVRSDSDVALDTSADAAVADTSPKLKRSCSNIETKRPGSRSAPEMPARSRSYGDLGNLVAGLALDATATPHGAPEASPASVKTSRTADRVMLKKRSSSQVLPSRSRKLWWRLFLWSHRNLHMPRSARTAHRSFSPGRHDGYTSDTFEEGPAADRKNKTVMVDESPPAASVPNQWVAFCAESSIHDRVSAWVSSIESEPPFDIAEEDDDNYDGEDDEENGECAASQPRHLELGEPSSGKGGNSKSKRCATTADEVVQANTVVQSLNAFSSVAHISGMGLKVVPMIAPFSTLRAVNLSSNLIVHISPGSLPKGLHSLDLSRNKIASVEGLRELTKLRVLNLSYNRISRIGHGLSNCTAIRELYLAGNKISDVEGLHRLLKLAVLDLSFNKITTAKALGQLVANYHSLLALNLVGNPVQANIGDDALRRAVTGLLPSLAYLNKQPVKPQRIAREVATDSIARAALSGSDSRSIRKRTSRRLTQSPRSSSLTRARGGGGGGSPTPRNTSRRR</sequence>
<dbReference type="PANTHER" id="PTHR15454:SF43">
    <property type="entry name" value="LEUCINE RICH REPEAT FAMILY PROTEIN, EXPRESSED"/>
    <property type="match status" value="1"/>
</dbReference>
<dbReference type="PANTHER" id="PTHR15454">
    <property type="entry name" value="NISCHARIN RELATED"/>
    <property type="match status" value="1"/>
</dbReference>
<name>A0A8J8YSM4_MAIZE</name>
<dbReference type="FunFam" id="3.80.10.10:FF:000505">
    <property type="entry name" value="Outer arm dynein light chain 1 protein"/>
    <property type="match status" value="1"/>
</dbReference>
<feature type="region of interest" description="Disordered" evidence="3">
    <location>
        <begin position="224"/>
        <end position="252"/>
    </location>
</feature>
<feature type="region of interest" description="Disordered" evidence="3">
    <location>
        <begin position="294"/>
        <end position="344"/>
    </location>
</feature>
<feature type="region of interest" description="Disordered" evidence="3">
    <location>
        <begin position="118"/>
        <end position="146"/>
    </location>
</feature>
<dbReference type="Pfam" id="PF13855">
    <property type="entry name" value="LRR_8"/>
    <property type="match status" value="1"/>
</dbReference>
<organism evidence="5">
    <name type="scientific">Zea mays</name>
    <name type="common">Maize</name>
    <dbReference type="NCBI Taxonomy" id="4577"/>
    <lineage>
        <taxon>Eukaryota</taxon>
        <taxon>Viridiplantae</taxon>
        <taxon>Streptophyta</taxon>
        <taxon>Embryophyta</taxon>
        <taxon>Tracheophyta</taxon>
        <taxon>Spermatophyta</taxon>
        <taxon>Magnoliopsida</taxon>
        <taxon>Liliopsida</taxon>
        <taxon>Poales</taxon>
        <taxon>Poaceae</taxon>
        <taxon>PACMAD clade</taxon>
        <taxon>Panicoideae</taxon>
        <taxon>Andropogonodae</taxon>
        <taxon>Andropogoneae</taxon>
        <taxon>Tripsacinae</taxon>
        <taxon>Zea</taxon>
    </lineage>
</organism>
<reference evidence="5" key="1">
    <citation type="journal article" date="2018" name="Nat. Genet.">
        <title>Extensive intraspecific gene order and gene structural variations between Mo17 and other maize genomes.</title>
        <authorList>
            <person name="Sun S."/>
            <person name="Zhou Y."/>
            <person name="Chen J."/>
            <person name="Shi J."/>
            <person name="Zhao H."/>
            <person name="Zhao H."/>
            <person name="Song W."/>
            <person name="Zhang M."/>
            <person name="Cui Y."/>
            <person name="Dong X."/>
            <person name="Liu H."/>
            <person name="Ma X."/>
            <person name="Jiao Y."/>
            <person name="Wang B."/>
            <person name="Wei X."/>
            <person name="Stein J.C."/>
            <person name="Glaubitz J.C."/>
            <person name="Lu F."/>
            <person name="Yu G."/>
            <person name="Liang C."/>
            <person name="Fengler K."/>
            <person name="Li B."/>
            <person name="Rafalski A."/>
            <person name="Schnable P.S."/>
            <person name="Ware D.H."/>
            <person name="Buckler E.S."/>
            <person name="Lai J."/>
        </authorList>
    </citation>
    <scope>NUCLEOTIDE SEQUENCE [LARGE SCALE GENOMIC DNA]</scope>
    <source>
        <tissue evidence="5">Seedling</tissue>
    </source>
</reference>
<evidence type="ECO:0000256" key="1">
    <source>
        <dbReference type="ARBA" id="ARBA00022614"/>
    </source>
</evidence>
<dbReference type="AlphaFoldDB" id="A0A8J8YSM4"/>
<evidence type="ECO:0000256" key="3">
    <source>
        <dbReference type="SAM" id="MobiDB-lite"/>
    </source>
</evidence>
<proteinExistence type="predicted"/>
<protein>
    <submittedName>
        <fullName evidence="4">Dynein assembly factor 1, axonemal</fullName>
    </submittedName>
</protein>
<dbReference type="SUPFAM" id="SSF52075">
    <property type="entry name" value="Outer arm dynein light chain 1"/>
    <property type="match status" value="1"/>
</dbReference>
<dbReference type="EMBL" id="NCVQ01000001">
    <property type="protein sequence ID" value="PWZ53801.1"/>
    <property type="molecule type" value="Genomic_DNA"/>
</dbReference>
<dbReference type="InterPro" id="IPR032675">
    <property type="entry name" value="LRR_dom_sf"/>
</dbReference>
<dbReference type="Gene3D" id="3.80.10.10">
    <property type="entry name" value="Ribonuclease Inhibitor"/>
    <property type="match status" value="2"/>
</dbReference>
<evidence type="ECO:0000256" key="2">
    <source>
        <dbReference type="ARBA" id="ARBA00022737"/>
    </source>
</evidence>
<keyword evidence="1" id="KW-0433">Leucine-rich repeat</keyword>
<keyword evidence="2" id="KW-0677">Repeat</keyword>
<dbReference type="OMA" id="VAPCDVK"/>
<dbReference type="EMBL" id="NCVQ01000001">
    <property type="protein sequence ID" value="PWZ53802.1"/>
    <property type="molecule type" value="Genomic_DNA"/>
</dbReference>
<comment type="caution">
    <text evidence="5">The sequence shown here is derived from an EMBL/GenBank/DDBJ whole genome shotgun (WGS) entry which is preliminary data.</text>
</comment>
<dbReference type="InterPro" id="IPR001611">
    <property type="entry name" value="Leu-rich_rpt"/>
</dbReference>
<dbReference type="SMART" id="SM00369">
    <property type="entry name" value="LRR_TYP"/>
    <property type="match status" value="3"/>
</dbReference>
<accession>A0A8J8YSM4</accession>
<feature type="region of interest" description="Disordered" evidence="3">
    <location>
        <begin position="560"/>
        <end position="605"/>
    </location>
</feature>
<feature type="compositionally biased region" description="Acidic residues" evidence="3">
    <location>
        <begin position="299"/>
        <end position="316"/>
    </location>
</feature>
<dbReference type="PROSITE" id="PS51450">
    <property type="entry name" value="LRR"/>
    <property type="match status" value="4"/>
</dbReference>
<dbReference type="SMART" id="SM00365">
    <property type="entry name" value="LRR_SD22"/>
    <property type="match status" value="4"/>
</dbReference>
<evidence type="ECO:0000313" key="5">
    <source>
        <dbReference type="EMBL" id="PWZ53802.1"/>
    </source>
</evidence>
<dbReference type="PRINTS" id="PR00019">
    <property type="entry name" value="LEURICHRPT"/>
</dbReference>
<dbReference type="OrthoDB" id="1904536at2759"/>
<dbReference type="InterPro" id="IPR003591">
    <property type="entry name" value="Leu-rich_rpt_typical-subtyp"/>
</dbReference>
<dbReference type="SMR" id="A0A8J8YSM4"/>
<evidence type="ECO:0000313" key="4">
    <source>
        <dbReference type="EMBL" id="PWZ53801.1"/>
    </source>
</evidence>